<dbReference type="Gene3D" id="1.25.40.20">
    <property type="entry name" value="Ankyrin repeat-containing domain"/>
    <property type="match status" value="4"/>
</dbReference>
<proteinExistence type="predicted"/>
<evidence type="ECO:0000313" key="7">
    <source>
        <dbReference type="EnsemblFungi" id="EJT76720"/>
    </source>
</evidence>
<evidence type="ECO:0000256" key="4">
    <source>
        <dbReference type="SAM" id="MobiDB-lite"/>
    </source>
</evidence>
<evidence type="ECO:0000256" key="1">
    <source>
        <dbReference type="ARBA" id="ARBA00022737"/>
    </source>
</evidence>
<dbReference type="PANTHER" id="PTHR23206">
    <property type="entry name" value="MASK PROTEIN"/>
    <property type="match status" value="1"/>
</dbReference>
<reference evidence="7" key="5">
    <citation type="submission" date="2018-04" db="UniProtKB">
        <authorList>
            <consortium name="EnsemblFungi"/>
        </authorList>
    </citation>
    <scope>IDENTIFICATION</scope>
    <source>
        <strain evidence="7">R3-111a-1</strain>
    </source>
</reference>
<dbReference type="InterPro" id="IPR036770">
    <property type="entry name" value="Ankyrin_rpt-contain_sf"/>
</dbReference>
<feature type="repeat" description="ANK" evidence="3">
    <location>
        <begin position="508"/>
        <end position="540"/>
    </location>
</feature>
<dbReference type="SMART" id="SM00954">
    <property type="entry name" value="RelA_SpoT"/>
    <property type="match status" value="1"/>
</dbReference>
<evidence type="ECO:0000259" key="5">
    <source>
        <dbReference type="SMART" id="SM00954"/>
    </source>
</evidence>
<reference evidence="7" key="4">
    <citation type="journal article" date="2015" name="G3 (Bethesda)">
        <title>Genome sequences of three phytopathogenic species of the Magnaporthaceae family of fungi.</title>
        <authorList>
            <person name="Okagaki L.H."/>
            <person name="Nunes C.C."/>
            <person name="Sailsbery J."/>
            <person name="Clay B."/>
            <person name="Brown D."/>
            <person name="John T."/>
            <person name="Oh Y."/>
            <person name="Young N."/>
            <person name="Fitzgerald M."/>
            <person name="Haas B.J."/>
            <person name="Zeng Q."/>
            <person name="Young S."/>
            <person name="Adiconis X."/>
            <person name="Fan L."/>
            <person name="Levin J.Z."/>
            <person name="Mitchell T.K."/>
            <person name="Okubara P.A."/>
            <person name="Farman M.L."/>
            <person name="Kohn L.M."/>
            <person name="Birren B."/>
            <person name="Ma L.-J."/>
            <person name="Dean R.A."/>
        </authorList>
    </citation>
    <scope>NUCLEOTIDE SEQUENCE</scope>
    <source>
        <strain evidence="7">R3-111a-1</strain>
    </source>
</reference>
<keyword evidence="1" id="KW-0677">Repeat</keyword>
<dbReference type="Proteomes" id="UP000006039">
    <property type="component" value="Unassembled WGS sequence"/>
</dbReference>
<dbReference type="Pfam" id="PF13637">
    <property type="entry name" value="Ank_4"/>
    <property type="match status" value="1"/>
</dbReference>
<dbReference type="GeneID" id="20347094"/>
<dbReference type="InterPro" id="IPR051631">
    <property type="entry name" value="Ankyrin-KH/SAM_domain"/>
</dbReference>
<dbReference type="PROSITE" id="PS50297">
    <property type="entry name" value="ANK_REP_REGION"/>
    <property type="match status" value="6"/>
</dbReference>
<feature type="repeat" description="ANK" evidence="3">
    <location>
        <begin position="692"/>
        <end position="716"/>
    </location>
</feature>
<protein>
    <recommendedName>
        <fullName evidence="5">RelA/SpoT domain-containing protein</fullName>
    </recommendedName>
</protein>
<feature type="compositionally biased region" description="Basic and acidic residues" evidence="4">
    <location>
        <begin position="30"/>
        <end position="39"/>
    </location>
</feature>
<dbReference type="PRINTS" id="PR01415">
    <property type="entry name" value="ANKYRIN"/>
</dbReference>
<dbReference type="eggNOG" id="KOG4177">
    <property type="taxonomic scope" value="Eukaryota"/>
</dbReference>
<feature type="region of interest" description="Disordered" evidence="4">
    <location>
        <begin position="444"/>
        <end position="480"/>
    </location>
</feature>
<dbReference type="STRING" id="644352.J3NZD7"/>
<feature type="compositionally biased region" description="Basic and acidic residues" evidence="4">
    <location>
        <begin position="444"/>
        <end position="475"/>
    </location>
</feature>
<feature type="repeat" description="ANK" evidence="3">
    <location>
        <begin position="760"/>
        <end position="784"/>
    </location>
</feature>
<dbReference type="VEuPathDB" id="FungiDB:GGTG_06636"/>
<reference evidence="8" key="1">
    <citation type="submission" date="2010-07" db="EMBL/GenBank/DDBJ databases">
        <title>The genome sequence of Gaeumannomyces graminis var. tritici strain R3-111a-1.</title>
        <authorList>
            <consortium name="The Broad Institute Genome Sequencing Platform"/>
            <person name="Ma L.-J."/>
            <person name="Dead R."/>
            <person name="Young S."/>
            <person name="Zeng Q."/>
            <person name="Koehrsen M."/>
            <person name="Alvarado L."/>
            <person name="Berlin A."/>
            <person name="Chapman S.B."/>
            <person name="Chen Z."/>
            <person name="Freedman E."/>
            <person name="Gellesch M."/>
            <person name="Goldberg J."/>
            <person name="Griggs A."/>
            <person name="Gujja S."/>
            <person name="Heilman E.R."/>
            <person name="Heiman D."/>
            <person name="Hepburn T."/>
            <person name="Howarth C."/>
            <person name="Jen D."/>
            <person name="Larson L."/>
            <person name="Mehta T."/>
            <person name="Neiman D."/>
            <person name="Pearson M."/>
            <person name="Roberts A."/>
            <person name="Saif S."/>
            <person name="Shea T."/>
            <person name="Shenoy N."/>
            <person name="Sisk P."/>
            <person name="Stolte C."/>
            <person name="Sykes S."/>
            <person name="Walk T."/>
            <person name="White J."/>
            <person name="Yandava C."/>
            <person name="Haas B."/>
            <person name="Nusbaum C."/>
            <person name="Birren B."/>
        </authorList>
    </citation>
    <scope>NUCLEOTIDE SEQUENCE [LARGE SCALE GENOMIC DNA]</scope>
    <source>
        <strain evidence="8">R3-111a-1</strain>
    </source>
</reference>
<dbReference type="HOGENOM" id="CLU_302279_0_0_1"/>
<evidence type="ECO:0000256" key="2">
    <source>
        <dbReference type="ARBA" id="ARBA00023043"/>
    </source>
</evidence>
<dbReference type="EnsemblFungi" id="EJT76720">
    <property type="protein sequence ID" value="EJT76720"/>
    <property type="gene ID" value="GGTG_06636"/>
</dbReference>
<feature type="domain" description="RelA/SpoT" evidence="5">
    <location>
        <begin position="138"/>
        <end position="286"/>
    </location>
</feature>
<dbReference type="SUPFAM" id="SSF48403">
    <property type="entry name" value="Ankyrin repeat"/>
    <property type="match status" value="2"/>
</dbReference>
<evidence type="ECO:0000313" key="6">
    <source>
        <dbReference type="EMBL" id="EJT76720.1"/>
    </source>
</evidence>
<dbReference type="OrthoDB" id="20872at2759"/>
<feature type="region of interest" description="Disordered" evidence="4">
    <location>
        <begin position="567"/>
        <end position="632"/>
    </location>
</feature>
<dbReference type="Pfam" id="PF04607">
    <property type="entry name" value="RelA_SpoT"/>
    <property type="match status" value="1"/>
</dbReference>
<keyword evidence="8" id="KW-1185">Reference proteome</keyword>
<evidence type="ECO:0000313" key="8">
    <source>
        <dbReference type="Proteomes" id="UP000006039"/>
    </source>
</evidence>
<feature type="repeat" description="ANK" evidence="3">
    <location>
        <begin position="828"/>
        <end position="852"/>
    </location>
</feature>
<dbReference type="SUPFAM" id="SSF81301">
    <property type="entry name" value="Nucleotidyltransferase"/>
    <property type="match status" value="1"/>
</dbReference>
<reference evidence="6" key="2">
    <citation type="submission" date="2010-07" db="EMBL/GenBank/DDBJ databases">
        <authorList>
            <consortium name="The Broad Institute Genome Sequencing Platform"/>
            <consortium name="Broad Institute Genome Sequencing Center for Infectious Disease"/>
            <person name="Ma L.-J."/>
            <person name="Dead R."/>
            <person name="Young S."/>
            <person name="Zeng Q."/>
            <person name="Koehrsen M."/>
            <person name="Alvarado L."/>
            <person name="Berlin A."/>
            <person name="Chapman S.B."/>
            <person name="Chen Z."/>
            <person name="Freedman E."/>
            <person name="Gellesch M."/>
            <person name="Goldberg J."/>
            <person name="Griggs A."/>
            <person name="Gujja S."/>
            <person name="Heilman E.R."/>
            <person name="Heiman D."/>
            <person name="Hepburn T."/>
            <person name="Howarth C."/>
            <person name="Jen D."/>
            <person name="Larson L."/>
            <person name="Mehta T."/>
            <person name="Neiman D."/>
            <person name="Pearson M."/>
            <person name="Roberts A."/>
            <person name="Saif S."/>
            <person name="Shea T."/>
            <person name="Shenoy N."/>
            <person name="Sisk P."/>
            <person name="Stolte C."/>
            <person name="Sykes S."/>
            <person name="Walk T."/>
            <person name="White J."/>
            <person name="Yandava C."/>
            <person name="Haas B."/>
            <person name="Nusbaum C."/>
            <person name="Birren B."/>
        </authorList>
    </citation>
    <scope>NUCLEOTIDE SEQUENCE</scope>
    <source>
        <strain evidence="6">R3-111a-1</strain>
    </source>
</reference>
<dbReference type="GO" id="GO:0015969">
    <property type="term" value="P:guanosine tetraphosphate metabolic process"/>
    <property type="evidence" value="ECO:0007669"/>
    <property type="project" value="InterPro"/>
</dbReference>
<organism evidence="6">
    <name type="scientific">Gaeumannomyces tritici (strain R3-111a-1)</name>
    <name type="common">Wheat and barley take-all root rot fungus</name>
    <name type="synonym">Gaeumannomyces graminis var. tritici</name>
    <dbReference type="NCBI Taxonomy" id="644352"/>
    <lineage>
        <taxon>Eukaryota</taxon>
        <taxon>Fungi</taxon>
        <taxon>Dikarya</taxon>
        <taxon>Ascomycota</taxon>
        <taxon>Pezizomycotina</taxon>
        <taxon>Sordariomycetes</taxon>
        <taxon>Sordariomycetidae</taxon>
        <taxon>Magnaporthales</taxon>
        <taxon>Magnaporthaceae</taxon>
        <taxon>Gaeumannomyces</taxon>
    </lineage>
</organism>
<dbReference type="InterPro" id="IPR043519">
    <property type="entry name" value="NT_sf"/>
</dbReference>
<dbReference type="CDD" id="cd05399">
    <property type="entry name" value="NT_Rel-Spo_like"/>
    <property type="match status" value="1"/>
</dbReference>
<dbReference type="PROSITE" id="PS50088">
    <property type="entry name" value="ANK_REPEAT"/>
    <property type="match status" value="6"/>
</dbReference>
<feature type="compositionally biased region" description="Basic and acidic residues" evidence="4">
    <location>
        <begin position="9"/>
        <end position="22"/>
    </location>
</feature>
<dbReference type="SMART" id="SM00248">
    <property type="entry name" value="ANK"/>
    <property type="match status" value="11"/>
</dbReference>
<dbReference type="EMBL" id="GL385397">
    <property type="protein sequence ID" value="EJT76720.1"/>
    <property type="molecule type" value="Genomic_DNA"/>
</dbReference>
<feature type="repeat" description="ANK" evidence="3">
    <location>
        <begin position="475"/>
        <end position="507"/>
    </location>
</feature>
<evidence type="ECO:0000256" key="3">
    <source>
        <dbReference type="PROSITE-ProRule" id="PRU00023"/>
    </source>
</evidence>
<dbReference type="InterPro" id="IPR007685">
    <property type="entry name" value="RelA_SpoT"/>
</dbReference>
<dbReference type="AlphaFoldDB" id="J3NZD7"/>
<name>J3NZD7_GAET3</name>
<dbReference type="PANTHER" id="PTHR23206:SF7">
    <property type="entry name" value="PROTEIN KINASE DOMAIN-CONTAINING PROTEIN"/>
    <property type="match status" value="1"/>
</dbReference>
<gene>
    <name evidence="7" type="primary">20347094</name>
    <name evidence="6" type="ORF">GGTG_06636</name>
</gene>
<feature type="region of interest" description="Disordered" evidence="4">
    <location>
        <begin position="1"/>
        <end position="39"/>
    </location>
</feature>
<accession>J3NZD7</accession>
<feature type="repeat" description="ANK" evidence="3">
    <location>
        <begin position="726"/>
        <end position="750"/>
    </location>
</feature>
<keyword evidence="2 3" id="KW-0040">ANK repeat</keyword>
<dbReference type="Gene3D" id="3.30.460.10">
    <property type="entry name" value="Beta Polymerase, domain 2"/>
    <property type="match status" value="1"/>
</dbReference>
<dbReference type="InterPro" id="IPR002110">
    <property type="entry name" value="Ankyrin_rpt"/>
</dbReference>
<dbReference type="Pfam" id="PF12796">
    <property type="entry name" value="Ank_2"/>
    <property type="match status" value="3"/>
</dbReference>
<dbReference type="RefSeq" id="XP_009222720.1">
    <property type="nucleotide sequence ID" value="XM_009224456.1"/>
</dbReference>
<reference evidence="6" key="3">
    <citation type="submission" date="2010-09" db="EMBL/GenBank/DDBJ databases">
        <title>Annotation of Gaeumannomyces graminis var. tritici R3-111a-1.</title>
        <authorList>
            <consortium name="The Broad Institute Genome Sequencing Platform"/>
            <person name="Ma L.-J."/>
            <person name="Dead R."/>
            <person name="Young S.K."/>
            <person name="Zeng Q."/>
            <person name="Gargeya S."/>
            <person name="Fitzgerald M."/>
            <person name="Haas B."/>
            <person name="Abouelleil A."/>
            <person name="Alvarado L."/>
            <person name="Arachchi H.M."/>
            <person name="Berlin A."/>
            <person name="Brown A."/>
            <person name="Chapman S.B."/>
            <person name="Chen Z."/>
            <person name="Dunbar C."/>
            <person name="Freedman E."/>
            <person name="Gearin G."/>
            <person name="Gellesch M."/>
            <person name="Goldberg J."/>
            <person name="Griggs A."/>
            <person name="Gujja S."/>
            <person name="Heiman D."/>
            <person name="Howarth C."/>
            <person name="Larson L."/>
            <person name="Lui A."/>
            <person name="MacDonald P.J.P."/>
            <person name="Mehta T."/>
            <person name="Montmayeur A."/>
            <person name="Murphy C."/>
            <person name="Neiman D."/>
            <person name="Pearson M."/>
            <person name="Priest M."/>
            <person name="Roberts A."/>
            <person name="Saif S."/>
            <person name="Shea T."/>
            <person name="Shenoy N."/>
            <person name="Sisk P."/>
            <person name="Stolte C."/>
            <person name="Sykes S."/>
            <person name="Yandava C."/>
            <person name="Wortman J."/>
            <person name="Nusbaum C."/>
            <person name="Birren B."/>
        </authorList>
    </citation>
    <scope>NUCLEOTIDE SEQUENCE</scope>
    <source>
        <strain evidence="6">R3-111a-1</strain>
    </source>
</reference>
<sequence>MALDSSQEPPKDDKLGELLKEPPEDDDQEELLKEPPKDDKLGELLKELKEVYDREVREYQRCLKIVAQDLGHVLAQEAIRHLPIAARVKSWDSISGTAQRRQKDRLAALEIRNKMREQKEKWRRHFRLYRMSEEDVGHFGSREELARAFHDMLGARIVLYFPSDKKKTVELLEGAGYVNAKDAKKMGGLADPKRLRKLHERWSDKLAAGARPADDLDLDDSEKQFSGYGALHLTVKVPERLRPRDLAPQAEAIWAERVVEIQAGTVIMHAWAEIEHDITYKTHGRQVSQDEKGMLDMLNGLALASEVGMRRFQSPPVSESPATESEEEVRGWLHQLYIKNRCSTPNEWVDVDLLRDFLVKNNQNRRNEFLPLAERAWSMLGGHEGRIGLQLDHFLPHVIMDGGQVSDATIKKACRRVGLLQAAYDGQEAVVRLLLEKEVNKDSKGVDEESKGVDEQSKGVDKESKEVDKESKDCDGDTPLSLAAIRGHEAVVRLLLENGADREARNRNGSTPLLWAAARGHEAVVKLLLRNGANWEAKDNCGSTALSWAVRQGHEAVELLLRDKAAAEHTPTDDDLNPTPPSSAAKDEPDSGAGLLPDKGTRIKPAGADSMRPPSPAAAVGGSLIGSSGPSRLSAEKRQAVVRLVLEKGADTESAGRSEKTPLLLAAEEGDEAAVERLLNEGDIDVDSKNQYGSTPLSRAAGNGHEGVVKLLLDAGNADVESKNRHGFTPLARAAYNGHEAVVKLLLDTGKVDVDSKNQEGGTPLSWAAEQGHEAVVKLLLETGKADVNPKNKYGFTPLSRASADGHDAVVQLLINEDKIDVDLKGPDGGTPLSWAAEMGHETIVELLLNTGKVDVDSKNRYGFTPLSRAAGNGHETVVKRLLGTAEAERTAATGAEDTFGINGYRGNAVWVSGLLGTSYPDSCELGSGVQSLVGCSKAGPGDRPSRGNHRCLFENWTRLKPVRVSRSSAVTYLRTCQSRRAAAMVA</sequence>